<evidence type="ECO:0000313" key="2">
    <source>
        <dbReference type="EMBL" id="EKJ74658.1"/>
    </source>
</evidence>
<dbReference type="Proteomes" id="UP000007978">
    <property type="component" value="Chromosome 1"/>
</dbReference>
<dbReference type="GeneID" id="20363744"/>
<dbReference type="EMBL" id="AFNW01000106">
    <property type="protein sequence ID" value="EKJ74658.1"/>
    <property type="molecule type" value="Genomic_DNA"/>
</dbReference>
<dbReference type="HOGENOM" id="CLU_1981715_0_0_1"/>
<dbReference type="AlphaFoldDB" id="K3VM31"/>
<gene>
    <name evidence="2" type="ORF">FPSE_05126</name>
</gene>
<keyword evidence="3" id="KW-1185">Reference proteome</keyword>
<evidence type="ECO:0000256" key="1">
    <source>
        <dbReference type="SAM" id="MobiDB-lite"/>
    </source>
</evidence>
<proteinExistence type="predicted"/>
<evidence type="ECO:0000313" key="3">
    <source>
        <dbReference type="Proteomes" id="UP000007978"/>
    </source>
</evidence>
<dbReference type="OrthoDB" id="10278823at2759"/>
<comment type="caution">
    <text evidence="2">The sequence shown here is derived from an EMBL/GenBank/DDBJ whole genome shotgun (WGS) entry which is preliminary data.</text>
</comment>
<name>K3VM31_FUSPC</name>
<protein>
    <submittedName>
        <fullName evidence="2">Uncharacterized protein</fullName>
    </submittedName>
</protein>
<dbReference type="RefSeq" id="XP_009256519.1">
    <property type="nucleotide sequence ID" value="XM_009258244.1"/>
</dbReference>
<dbReference type="KEGG" id="fpu:FPSE_05126"/>
<organism evidence="2 3">
    <name type="scientific">Fusarium pseudograminearum (strain CS3096)</name>
    <name type="common">Wheat and barley crown-rot fungus</name>
    <dbReference type="NCBI Taxonomy" id="1028729"/>
    <lineage>
        <taxon>Eukaryota</taxon>
        <taxon>Fungi</taxon>
        <taxon>Dikarya</taxon>
        <taxon>Ascomycota</taxon>
        <taxon>Pezizomycotina</taxon>
        <taxon>Sordariomycetes</taxon>
        <taxon>Hypocreomycetidae</taxon>
        <taxon>Hypocreales</taxon>
        <taxon>Nectriaceae</taxon>
        <taxon>Fusarium</taxon>
    </lineage>
</organism>
<sequence>MPEFPSLGHELTDLLLPANKQPRSKRQSNYPLDPHQYPKLETDDMDVIGVTTTLVQEENASKINCISSVVGGWNYESEDGTAHQISRDLGFTSREVISSTNNSHKISDRLSEDRRYVFWCNSRLMP</sequence>
<feature type="region of interest" description="Disordered" evidence="1">
    <location>
        <begin position="15"/>
        <end position="38"/>
    </location>
</feature>
<accession>K3VM31</accession>
<reference evidence="2 3" key="1">
    <citation type="journal article" date="2012" name="PLoS Pathog.">
        <title>Comparative pathogenomics reveals horizontally acquired novel virulence genes in fungi infecting cereal hosts.</title>
        <authorList>
            <person name="Gardiner D.M."/>
            <person name="McDonald M.C."/>
            <person name="Covarelli L."/>
            <person name="Solomon P.S."/>
            <person name="Rusu A.G."/>
            <person name="Marshall M."/>
            <person name="Kazan K."/>
            <person name="Chakraborty S."/>
            <person name="McDonald B.A."/>
            <person name="Manners J.M."/>
        </authorList>
    </citation>
    <scope>NUCLEOTIDE SEQUENCE [LARGE SCALE GENOMIC DNA]</scope>
    <source>
        <strain evidence="2 3">CS3096</strain>
    </source>
</reference>